<gene>
    <name evidence="1" type="ORF">LCGC14_1207100</name>
</gene>
<organism evidence="1">
    <name type="scientific">marine sediment metagenome</name>
    <dbReference type="NCBI Taxonomy" id="412755"/>
    <lineage>
        <taxon>unclassified sequences</taxon>
        <taxon>metagenomes</taxon>
        <taxon>ecological metagenomes</taxon>
    </lineage>
</organism>
<reference evidence="1" key="1">
    <citation type="journal article" date="2015" name="Nature">
        <title>Complex archaea that bridge the gap between prokaryotes and eukaryotes.</title>
        <authorList>
            <person name="Spang A."/>
            <person name="Saw J.H."/>
            <person name="Jorgensen S.L."/>
            <person name="Zaremba-Niedzwiedzka K."/>
            <person name="Martijn J."/>
            <person name="Lind A.E."/>
            <person name="van Eijk R."/>
            <person name="Schleper C."/>
            <person name="Guy L."/>
            <person name="Ettema T.J."/>
        </authorList>
    </citation>
    <scope>NUCLEOTIDE SEQUENCE</scope>
</reference>
<dbReference type="AlphaFoldDB" id="A0A0F9M2J3"/>
<proteinExistence type="predicted"/>
<name>A0A0F9M2J3_9ZZZZ</name>
<sequence>MRLVVLSDRLRRKLHDLSKCMYNNVRANDPAFDWQLELVECAKYINRIIREEKNSMLLYPDMRREQYEGNDNFVFATPCTKSEWDYLHGKSEQSEHYLPYFFAKEYFHENAPPDLTCIILRHPEITDEQAVTTAAWIRVSEEYTGMIYAVSYESVPTVQSLSSIVARTAGCNPKQVKHIEIKRSNV</sequence>
<comment type="caution">
    <text evidence="1">The sequence shown here is derived from an EMBL/GenBank/DDBJ whole genome shotgun (WGS) entry which is preliminary data.</text>
</comment>
<protein>
    <submittedName>
        <fullName evidence="1">Uncharacterized protein</fullName>
    </submittedName>
</protein>
<accession>A0A0F9M2J3</accession>
<evidence type="ECO:0000313" key="1">
    <source>
        <dbReference type="EMBL" id="KKM93566.1"/>
    </source>
</evidence>
<dbReference type="EMBL" id="LAZR01006249">
    <property type="protein sequence ID" value="KKM93566.1"/>
    <property type="molecule type" value="Genomic_DNA"/>
</dbReference>